<keyword evidence="3" id="KW-0732">Signal</keyword>
<sequence>MSGKVLWGVIFGLVVLNCFTLAYFTKTKDVYTPTTSEESIATVGEESITKQEWLDILEERYGKEILTELINKEVVMQLAEEHQIKVSEEDIEREFAVYQAMNNSKGEGQLDVDEIHEQIRYSILLEELLTKDVSVSEQELKEFYEMNKDSYSIEDSYHLAHIVVETKEAANHIIKELENGSSFDVLALEKSTDEFTAHSGGDIGFVSEKNDFIPKAYIDSAHELSSGEWSKPIRVDTGYAILFLHKKQEGKSYSYGEVKSQIRRQIALEQMQGNVTVEPLWNEVGVKWIYGD</sequence>
<dbReference type="Pfam" id="PF13145">
    <property type="entry name" value="Rotamase_2"/>
    <property type="match status" value="1"/>
</dbReference>
<dbReference type="EMBL" id="JAUSUD010000035">
    <property type="protein sequence ID" value="MDQ0233301.1"/>
    <property type="molecule type" value="Genomic_DNA"/>
</dbReference>
<accession>A0ABT9ZND6</accession>
<name>A0ABT9ZND6_9BACI</name>
<dbReference type="GO" id="GO:0003755">
    <property type="term" value="F:peptidyl-prolyl cis-trans isomerase activity"/>
    <property type="evidence" value="ECO:0007669"/>
    <property type="project" value="UniProtKB-EC"/>
</dbReference>
<dbReference type="InterPro" id="IPR023058">
    <property type="entry name" value="PPIase_PpiC_CS"/>
</dbReference>
<dbReference type="InterPro" id="IPR000297">
    <property type="entry name" value="PPIase_PpiC"/>
</dbReference>
<reference evidence="9 10" key="1">
    <citation type="submission" date="2023-07" db="EMBL/GenBank/DDBJ databases">
        <title>Genomic Encyclopedia of Type Strains, Phase IV (KMG-IV): sequencing the most valuable type-strain genomes for metagenomic binning, comparative biology and taxonomic classification.</title>
        <authorList>
            <person name="Goeker M."/>
        </authorList>
    </citation>
    <scope>NUCLEOTIDE SEQUENCE [LARGE SCALE GENOMIC DNA]</scope>
    <source>
        <strain evidence="9 10">DSM 29005</strain>
    </source>
</reference>
<dbReference type="Gene3D" id="1.10.4030.10">
    <property type="entry name" value="Porin chaperone SurA, peptide-binding domain"/>
    <property type="match status" value="1"/>
</dbReference>
<evidence type="ECO:0000313" key="9">
    <source>
        <dbReference type="EMBL" id="MDQ0233301.1"/>
    </source>
</evidence>
<organism evidence="9 10">
    <name type="scientific">Metabacillus malikii</name>
    <dbReference type="NCBI Taxonomy" id="1504265"/>
    <lineage>
        <taxon>Bacteria</taxon>
        <taxon>Bacillati</taxon>
        <taxon>Bacillota</taxon>
        <taxon>Bacilli</taxon>
        <taxon>Bacillales</taxon>
        <taxon>Bacillaceae</taxon>
        <taxon>Metabacillus</taxon>
    </lineage>
</organism>
<keyword evidence="5 6" id="KW-0413">Isomerase</keyword>
<comment type="caution">
    <text evidence="9">The sequence shown here is derived from an EMBL/GenBank/DDBJ whole genome shotgun (WGS) entry which is preliminary data.</text>
</comment>
<dbReference type="PANTHER" id="PTHR47245">
    <property type="entry name" value="PEPTIDYLPROLYL ISOMERASE"/>
    <property type="match status" value="1"/>
</dbReference>
<evidence type="ECO:0000259" key="8">
    <source>
        <dbReference type="PROSITE" id="PS50198"/>
    </source>
</evidence>
<keyword evidence="7" id="KW-1133">Transmembrane helix</keyword>
<dbReference type="PROSITE" id="PS50198">
    <property type="entry name" value="PPIC_PPIASE_2"/>
    <property type="match status" value="1"/>
</dbReference>
<dbReference type="PANTHER" id="PTHR47245:SF1">
    <property type="entry name" value="FOLDASE PROTEIN PRSA"/>
    <property type="match status" value="1"/>
</dbReference>
<dbReference type="SUPFAM" id="SSF54534">
    <property type="entry name" value="FKBP-like"/>
    <property type="match status" value="1"/>
</dbReference>
<keyword evidence="4 6" id="KW-0697">Rotamase</keyword>
<keyword evidence="7" id="KW-0812">Transmembrane</keyword>
<evidence type="ECO:0000256" key="4">
    <source>
        <dbReference type="ARBA" id="ARBA00023110"/>
    </source>
</evidence>
<keyword evidence="7" id="KW-0472">Membrane</keyword>
<evidence type="ECO:0000256" key="1">
    <source>
        <dbReference type="ARBA" id="ARBA00000971"/>
    </source>
</evidence>
<dbReference type="InterPro" id="IPR027304">
    <property type="entry name" value="Trigger_fact/SurA_dom_sf"/>
</dbReference>
<dbReference type="RefSeq" id="WP_307346423.1">
    <property type="nucleotide sequence ID" value="NZ_JAUSUD010000035.1"/>
</dbReference>
<protein>
    <recommendedName>
        <fullName evidence="2">peptidylprolyl isomerase</fullName>
        <ecNumber evidence="2">5.2.1.8</ecNumber>
    </recommendedName>
</protein>
<evidence type="ECO:0000313" key="10">
    <source>
        <dbReference type="Proteomes" id="UP001234495"/>
    </source>
</evidence>
<dbReference type="Gene3D" id="3.10.50.40">
    <property type="match status" value="1"/>
</dbReference>
<keyword evidence="10" id="KW-1185">Reference proteome</keyword>
<evidence type="ECO:0000256" key="2">
    <source>
        <dbReference type="ARBA" id="ARBA00013194"/>
    </source>
</evidence>
<gene>
    <name evidence="9" type="ORF">J2S19_004643</name>
</gene>
<dbReference type="InterPro" id="IPR050245">
    <property type="entry name" value="PrsA_foldase"/>
</dbReference>
<dbReference type="EC" id="5.2.1.8" evidence="2"/>
<evidence type="ECO:0000256" key="7">
    <source>
        <dbReference type="SAM" id="Phobius"/>
    </source>
</evidence>
<dbReference type="PROSITE" id="PS01096">
    <property type="entry name" value="PPIC_PPIASE_1"/>
    <property type="match status" value="1"/>
</dbReference>
<evidence type="ECO:0000256" key="5">
    <source>
        <dbReference type="ARBA" id="ARBA00023235"/>
    </source>
</evidence>
<comment type="catalytic activity">
    <reaction evidence="1">
        <text>[protein]-peptidylproline (omega=180) = [protein]-peptidylproline (omega=0)</text>
        <dbReference type="Rhea" id="RHEA:16237"/>
        <dbReference type="Rhea" id="RHEA-COMP:10747"/>
        <dbReference type="Rhea" id="RHEA-COMP:10748"/>
        <dbReference type="ChEBI" id="CHEBI:83833"/>
        <dbReference type="ChEBI" id="CHEBI:83834"/>
        <dbReference type="EC" id="5.2.1.8"/>
    </reaction>
</comment>
<feature type="transmembrane region" description="Helical" evidence="7">
    <location>
        <begin position="6"/>
        <end position="24"/>
    </location>
</feature>
<feature type="domain" description="PpiC" evidence="8">
    <location>
        <begin position="154"/>
        <end position="246"/>
    </location>
</feature>
<proteinExistence type="predicted"/>
<dbReference type="Proteomes" id="UP001234495">
    <property type="component" value="Unassembled WGS sequence"/>
</dbReference>
<dbReference type="InterPro" id="IPR046357">
    <property type="entry name" value="PPIase_dom_sf"/>
</dbReference>
<evidence type="ECO:0000256" key="3">
    <source>
        <dbReference type="ARBA" id="ARBA00022729"/>
    </source>
</evidence>
<dbReference type="SUPFAM" id="SSF109998">
    <property type="entry name" value="Triger factor/SurA peptide-binding domain-like"/>
    <property type="match status" value="1"/>
</dbReference>
<evidence type="ECO:0000256" key="6">
    <source>
        <dbReference type="PROSITE-ProRule" id="PRU00278"/>
    </source>
</evidence>